<evidence type="ECO:0000313" key="2">
    <source>
        <dbReference type="Proteomes" id="UP000002714"/>
    </source>
</evidence>
<dbReference type="AlphaFoldDB" id="Q30Q71"/>
<dbReference type="InterPro" id="IPR036249">
    <property type="entry name" value="Thioredoxin-like_sf"/>
</dbReference>
<reference evidence="1 2" key="1">
    <citation type="journal article" date="2008" name="Appl. Environ. Microbiol.">
        <title>Genome of the epsilonproteobacterial chemolithoautotroph Sulfurimonas denitrificans.</title>
        <authorList>
            <person name="Sievert S.M."/>
            <person name="Scott K.M."/>
            <person name="Klotz M.G."/>
            <person name="Chain P.S.G."/>
            <person name="Hauser L.J."/>
            <person name="Hemp J."/>
            <person name="Huegler M."/>
            <person name="Land M."/>
            <person name="Lapidus A."/>
            <person name="Larimer F.W."/>
            <person name="Lucas S."/>
            <person name="Malfatti S.A."/>
            <person name="Meyer F."/>
            <person name="Paulsen I.T."/>
            <person name="Ren Q."/>
            <person name="Simon J."/>
            <person name="Bailey K."/>
            <person name="Diaz E."/>
            <person name="Fitzpatrick K.A."/>
            <person name="Glover B."/>
            <person name="Gwatney N."/>
            <person name="Korajkic A."/>
            <person name="Long A."/>
            <person name="Mobberley J.M."/>
            <person name="Pantry S.N."/>
            <person name="Pazder G."/>
            <person name="Peterson S."/>
            <person name="Quintanilla J.D."/>
            <person name="Sprinkle R."/>
            <person name="Stephens J."/>
            <person name="Thomas P."/>
            <person name="Vaughn R."/>
            <person name="Weber M.J."/>
            <person name="Wooten L.L."/>
        </authorList>
    </citation>
    <scope>NUCLEOTIDE SEQUENCE [LARGE SCALE GENOMIC DNA]</scope>
    <source>
        <strain evidence="2">ATCC 33889 / DSM 1251</strain>
    </source>
</reference>
<dbReference type="EMBL" id="CP000153">
    <property type="protein sequence ID" value="ABB44860.1"/>
    <property type="molecule type" value="Genomic_DNA"/>
</dbReference>
<dbReference type="eggNOG" id="COG1331">
    <property type="taxonomic scope" value="Bacteria"/>
</dbReference>
<dbReference type="Gene3D" id="3.40.30.10">
    <property type="entry name" value="Glutaredoxin"/>
    <property type="match status" value="1"/>
</dbReference>
<name>Q30Q71_SULDN</name>
<dbReference type="HOGENOM" id="CLU_1937065_0_0_7"/>
<dbReference type="Pfam" id="PF13899">
    <property type="entry name" value="Thioredoxin_7"/>
    <property type="match status" value="1"/>
</dbReference>
<proteinExistence type="predicted"/>
<gene>
    <name evidence="1" type="ordered locus">Suden_1583</name>
</gene>
<accession>Q30Q71</accession>
<dbReference type="Proteomes" id="UP000002714">
    <property type="component" value="Chromosome"/>
</dbReference>
<protein>
    <recommendedName>
        <fullName evidence="3">DUF255 domain-containing protein</fullName>
    </recommendedName>
</protein>
<dbReference type="KEGG" id="tdn:Suden_1583"/>
<evidence type="ECO:0000313" key="1">
    <source>
        <dbReference type="EMBL" id="ABB44860.1"/>
    </source>
</evidence>
<dbReference type="RefSeq" id="WP_011373212.1">
    <property type="nucleotide sequence ID" value="NC_007575.1"/>
</dbReference>
<dbReference type="OrthoDB" id="5334759at2"/>
<dbReference type="STRING" id="326298.Suden_1583"/>
<keyword evidence="2" id="KW-1185">Reference proteome</keyword>
<dbReference type="SUPFAM" id="SSF52833">
    <property type="entry name" value="Thioredoxin-like"/>
    <property type="match status" value="1"/>
</dbReference>
<organism evidence="1 2">
    <name type="scientific">Sulfurimonas denitrificans (strain ATCC 33889 / DSM 1251)</name>
    <name type="common">Thiomicrospira denitrificans (strain ATCC 33889 / DSM 1251)</name>
    <dbReference type="NCBI Taxonomy" id="326298"/>
    <lineage>
        <taxon>Bacteria</taxon>
        <taxon>Pseudomonadati</taxon>
        <taxon>Campylobacterota</taxon>
        <taxon>Epsilonproteobacteria</taxon>
        <taxon>Campylobacterales</taxon>
        <taxon>Sulfurimonadaceae</taxon>
        <taxon>Sulfurimonas</taxon>
    </lineage>
</organism>
<sequence length="126" mass="14948">MRLSFILMIFASLLFGEHIRWQSDFEKTLIEAKKEQKDILLLVLKRDCKDCKNIFRDIFTDKEVTKRVNDKYISIVVFFEAKDSYPVELFYTQQFPALFFVSRKDELFLNAPLFGAFTKESLLNSL</sequence>
<evidence type="ECO:0008006" key="3">
    <source>
        <dbReference type="Google" id="ProtNLM"/>
    </source>
</evidence>